<reference evidence="1 2" key="1">
    <citation type="submission" date="2020-07" db="EMBL/GenBank/DDBJ databases">
        <title>Sequencing the genomes of 1000 actinobacteria strains.</title>
        <authorList>
            <person name="Klenk H.-P."/>
        </authorList>
    </citation>
    <scope>NUCLEOTIDE SEQUENCE [LARGE SCALE GENOMIC DNA]</scope>
    <source>
        <strain evidence="1 2">DSM 103164</strain>
    </source>
</reference>
<dbReference type="Proteomes" id="UP000527616">
    <property type="component" value="Unassembled WGS sequence"/>
</dbReference>
<gene>
    <name evidence="1" type="ORF">GGQ54_001958</name>
</gene>
<protein>
    <submittedName>
        <fullName evidence="1">Uncharacterized protein</fullName>
    </submittedName>
</protein>
<keyword evidence="2" id="KW-1185">Reference proteome</keyword>
<sequence length="462" mass="49943">MTTPAPAAVKLRVELPFTARAPRLINPELGIDRVLVLRGAGRRSTTQLTVLDTPDHRLLRAGVLLAHRVADGRGDWFLAAPDWAPWLPGERVEPMADGDLPTELAALVRPFRRSAALGPVAALEYDRWTYALHGAGEDGETRLGVLHDQLVTVRTAGVITSRYREGTLTGDGIDAAQRDWVSEMLAFAGGTVVEEFPSIAQRIGSPATGHTDFPAPTAWQRDCPAEAAITAILAGRLRMIMTADLALRGGSGAARDLAEQLRALAVELRGLGPLLVHDQAGVAEWRSLADRLDDAAELDAIALINSGRYLGLLDALVREVRAPRVVGGIDTSGALSAGDAFGALLERVVADFVEACDVLGADGPDATWRAALLAGDQLIHSSTITELVRPKRAARLRRRTERLMADLEQCVGEPPAITDRVEELSPAEAFEAGRAHERARIVVRHARHEFLREWGRARERFA</sequence>
<evidence type="ECO:0000313" key="1">
    <source>
        <dbReference type="EMBL" id="NYI71398.1"/>
    </source>
</evidence>
<comment type="caution">
    <text evidence="1">The sequence shown here is derived from an EMBL/GenBank/DDBJ whole genome shotgun (WGS) entry which is preliminary data.</text>
</comment>
<dbReference type="AlphaFoldDB" id="A0A7Z0D9Y3"/>
<accession>A0A7Z0D9Y3</accession>
<name>A0A7Z0D9Y3_9ACTN</name>
<evidence type="ECO:0000313" key="2">
    <source>
        <dbReference type="Proteomes" id="UP000527616"/>
    </source>
</evidence>
<proteinExistence type="predicted"/>
<organism evidence="1 2">
    <name type="scientific">Naumannella cuiyingiana</name>
    <dbReference type="NCBI Taxonomy" id="1347891"/>
    <lineage>
        <taxon>Bacteria</taxon>
        <taxon>Bacillati</taxon>
        <taxon>Actinomycetota</taxon>
        <taxon>Actinomycetes</taxon>
        <taxon>Propionibacteriales</taxon>
        <taxon>Propionibacteriaceae</taxon>
        <taxon>Naumannella</taxon>
    </lineage>
</organism>
<dbReference type="RefSeq" id="WP_179445226.1">
    <property type="nucleotide sequence ID" value="NZ_JACBZS010000001.1"/>
</dbReference>
<dbReference type="InterPro" id="IPR033469">
    <property type="entry name" value="CYTH-like_dom_sf"/>
</dbReference>
<dbReference type="EMBL" id="JACBZS010000001">
    <property type="protein sequence ID" value="NYI71398.1"/>
    <property type="molecule type" value="Genomic_DNA"/>
</dbReference>
<dbReference type="SUPFAM" id="SSF55154">
    <property type="entry name" value="CYTH-like phosphatases"/>
    <property type="match status" value="1"/>
</dbReference>